<dbReference type="Pfam" id="PF00534">
    <property type="entry name" value="Glycos_transf_1"/>
    <property type="match status" value="1"/>
</dbReference>
<dbReference type="EMBL" id="DQ875941">
    <property type="protein sequence ID" value="ABI55345.1"/>
    <property type="molecule type" value="Genomic_DNA"/>
</dbReference>
<dbReference type="AlphaFoldDB" id="Q09KP4"/>
<sequence>MKTDNRKRLVFIITKSEVGGAQKWVSEQKLLLEDKYDTFLITSCTGWLTDNFSPDKVFFVPALTNIKKISNLFSIAKILRMLKADIVVSNSANAGLYARLAKIIWKHRSIYVSHGWSCIYNGGRAKKILCFIERFLSFFSDAILCVSENDKDNALNIIGIKESKLKLIKNATFPTNKEKKFWHIMPKVLRLVFVGRMTHPKRPDLLAETLSRKKDVELFLVGGGEYLERLKNIYKNYDNIHFVGEIKDFNNYDDYDAFILVSESEGLPMSAIEAGVTGLPLLLSDVGGCHELIGEYEGKYNGVLFNNNINDISRAIDEVRNNYEQYCKVANKISCQFNLNSFKEDYIVLYEG</sequence>
<gene>
    <name evidence="3" type="primary">wfaZ</name>
</gene>
<evidence type="ECO:0000259" key="2">
    <source>
        <dbReference type="Pfam" id="PF13439"/>
    </source>
</evidence>
<organism evidence="3">
    <name type="scientific">Shigella boydii</name>
    <dbReference type="NCBI Taxonomy" id="621"/>
    <lineage>
        <taxon>Bacteria</taxon>
        <taxon>Pseudomonadati</taxon>
        <taxon>Pseudomonadota</taxon>
        <taxon>Gammaproteobacteria</taxon>
        <taxon>Enterobacterales</taxon>
        <taxon>Enterobacteriaceae</taxon>
        <taxon>Shigella</taxon>
    </lineage>
</organism>
<dbReference type="GO" id="GO:1901135">
    <property type="term" value="P:carbohydrate derivative metabolic process"/>
    <property type="evidence" value="ECO:0007669"/>
    <property type="project" value="UniProtKB-ARBA"/>
</dbReference>
<dbReference type="RefSeq" id="WP_000845364.1">
    <property type="nucleotide sequence ID" value="NZ_PSSR01000002.1"/>
</dbReference>
<evidence type="ECO:0000259" key="1">
    <source>
        <dbReference type="Pfam" id="PF00534"/>
    </source>
</evidence>
<feature type="domain" description="Glycosyltransferase subfamily 4-like N-terminal" evidence="2">
    <location>
        <begin position="29"/>
        <end position="171"/>
    </location>
</feature>
<accession>Q09KP4</accession>
<protein>
    <submittedName>
        <fullName evidence="3">WfaZ</fullName>
    </submittedName>
</protein>
<evidence type="ECO:0000313" key="3">
    <source>
        <dbReference type="EMBL" id="ABI55345.1"/>
    </source>
</evidence>
<dbReference type="GO" id="GO:0016757">
    <property type="term" value="F:glycosyltransferase activity"/>
    <property type="evidence" value="ECO:0007669"/>
    <property type="project" value="InterPro"/>
</dbReference>
<dbReference type="PANTHER" id="PTHR12526:SF630">
    <property type="entry name" value="GLYCOSYLTRANSFERASE"/>
    <property type="match status" value="1"/>
</dbReference>
<dbReference type="Gene3D" id="3.40.50.2000">
    <property type="entry name" value="Glycogen Phosphorylase B"/>
    <property type="match status" value="2"/>
</dbReference>
<dbReference type="InterPro" id="IPR001296">
    <property type="entry name" value="Glyco_trans_1"/>
</dbReference>
<reference evidence="3" key="1">
    <citation type="journal article" date="2006" name="Biochem. Biophys. Res. Commun.">
        <title>Structural and genetic characterization of Shigella boydii type 17 O antigen and confirmation of two new genes involved in the synthesis of glucolactilic acid.</title>
        <authorList>
            <person name="Senchenkova S.N."/>
            <person name="Feng L."/>
            <person name="Wang Q."/>
            <person name="Perepelov A.V."/>
            <person name="Qin D."/>
            <person name="Shevelev S.D."/>
            <person name="Ren Y."/>
            <person name="Shashkov A.S."/>
            <person name="Knirel Y.A."/>
            <person name="Wang L."/>
        </authorList>
    </citation>
    <scope>NUCLEOTIDE SEQUENCE</scope>
</reference>
<dbReference type="CAZy" id="GT4">
    <property type="family name" value="Glycosyltransferase Family 4"/>
</dbReference>
<dbReference type="SUPFAM" id="SSF53756">
    <property type="entry name" value="UDP-Glycosyltransferase/glycogen phosphorylase"/>
    <property type="match status" value="1"/>
</dbReference>
<name>Q09KP4_SHIBO</name>
<proteinExistence type="predicted"/>
<dbReference type="InterPro" id="IPR028098">
    <property type="entry name" value="Glyco_trans_4-like_N"/>
</dbReference>
<dbReference type="PANTHER" id="PTHR12526">
    <property type="entry name" value="GLYCOSYLTRANSFERASE"/>
    <property type="match status" value="1"/>
</dbReference>
<dbReference type="Pfam" id="PF13439">
    <property type="entry name" value="Glyco_transf_4"/>
    <property type="match status" value="1"/>
</dbReference>
<feature type="domain" description="Glycosyl transferase family 1" evidence="1">
    <location>
        <begin position="180"/>
        <end position="328"/>
    </location>
</feature>